<dbReference type="Proteomes" id="UP000265520">
    <property type="component" value="Unassembled WGS sequence"/>
</dbReference>
<organism evidence="1 2">
    <name type="scientific">Trifolium medium</name>
    <dbReference type="NCBI Taxonomy" id="97028"/>
    <lineage>
        <taxon>Eukaryota</taxon>
        <taxon>Viridiplantae</taxon>
        <taxon>Streptophyta</taxon>
        <taxon>Embryophyta</taxon>
        <taxon>Tracheophyta</taxon>
        <taxon>Spermatophyta</taxon>
        <taxon>Magnoliopsida</taxon>
        <taxon>eudicotyledons</taxon>
        <taxon>Gunneridae</taxon>
        <taxon>Pentapetalae</taxon>
        <taxon>rosids</taxon>
        <taxon>fabids</taxon>
        <taxon>Fabales</taxon>
        <taxon>Fabaceae</taxon>
        <taxon>Papilionoideae</taxon>
        <taxon>50 kb inversion clade</taxon>
        <taxon>NPAAA clade</taxon>
        <taxon>Hologalegina</taxon>
        <taxon>IRL clade</taxon>
        <taxon>Trifolieae</taxon>
        <taxon>Trifolium</taxon>
    </lineage>
</organism>
<dbReference type="EMBL" id="LXQA010429194">
    <property type="protein sequence ID" value="MCI51261.1"/>
    <property type="molecule type" value="Genomic_DNA"/>
</dbReference>
<proteinExistence type="predicted"/>
<accession>A0A392SQX3</accession>
<evidence type="ECO:0000313" key="1">
    <source>
        <dbReference type="EMBL" id="MCI51261.1"/>
    </source>
</evidence>
<feature type="non-terminal residue" evidence="1">
    <location>
        <position position="1"/>
    </location>
</feature>
<reference evidence="1 2" key="1">
    <citation type="journal article" date="2018" name="Front. Plant Sci.">
        <title>Red Clover (Trifolium pratense) and Zigzag Clover (T. medium) - A Picture of Genomic Similarities and Differences.</title>
        <authorList>
            <person name="Dluhosova J."/>
            <person name="Istvanek J."/>
            <person name="Nedelnik J."/>
            <person name="Repkova J."/>
        </authorList>
    </citation>
    <scope>NUCLEOTIDE SEQUENCE [LARGE SCALE GENOMIC DNA]</scope>
    <source>
        <strain evidence="2">cv. 10/8</strain>
        <tissue evidence="1">Leaf</tissue>
    </source>
</reference>
<name>A0A392SQX3_9FABA</name>
<dbReference type="AlphaFoldDB" id="A0A392SQX3"/>
<comment type="caution">
    <text evidence="1">The sequence shown here is derived from an EMBL/GenBank/DDBJ whole genome shotgun (WGS) entry which is preliminary data.</text>
</comment>
<feature type="non-terminal residue" evidence="1">
    <location>
        <position position="44"/>
    </location>
</feature>
<sequence length="44" mass="4436">VPGAAEASVRNLPPSALGDASNFDAMGLLAKNKGVPMEALVEQV</sequence>
<keyword evidence="2" id="KW-1185">Reference proteome</keyword>
<protein>
    <submittedName>
        <fullName evidence="1">Nuclease domain-containing protein</fullName>
    </submittedName>
</protein>
<evidence type="ECO:0000313" key="2">
    <source>
        <dbReference type="Proteomes" id="UP000265520"/>
    </source>
</evidence>